<comment type="caution">
    <text evidence="1">The sequence shown here is derived from an EMBL/GenBank/DDBJ whole genome shotgun (WGS) entry which is preliminary data.</text>
</comment>
<dbReference type="EMBL" id="JAAAHW010007539">
    <property type="protein sequence ID" value="KAF9947649.1"/>
    <property type="molecule type" value="Genomic_DNA"/>
</dbReference>
<organism evidence="1 2">
    <name type="scientific">Modicella reniformis</name>
    <dbReference type="NCBI Taxonomy" id="1440133"/>
    <lineage>
        <taxon>Eukaryota</taxon>
        <taxon>Fungi</taxon>
        <taxon>Fungi incertae sedis</taxon>
        <taxon>Mucoromycota</taxon>
        <taxon>Mortierellomycotina</taxon>
        <taxon>Mortierellomycetes</taxon>
        <taxon>Mortierellales</taxon>
        <taxon>Mortierellaceae</taxon>
        <taxon>Modicella</taxon>
    </lineage>
</organism>
<accession>A0A9P6ITW6</accession>
<dbReference type="AlphaFoldDB" id="A0A9P6ITW6"/>
<dbReference type="Proteomes" id="UP000749646">
    <property type="component" value="Unassembled WGS sequence"/>
</dbReference>
<gene>
    <name evidence="1" type="ORF">BGZ65_008660</name>
</gene>
<name>A0A9P6ITW6_9FUNG</name>
<proteinExistence type="predicted"/>
<keyword evidence="2" id="KW-1185">Reference proteome</keyword>
<sequence length="275" mass="32683">MSIQEQDPTWFRFTITFGYEYEQRKEASDKWEEIIKINKTLRREWEEHKRERNAYWRLRKDSESLITWESILNEGDETSSMTMTTRSMTKRRSSFSSDTSSMVVTFKRLKTQTTSLAEPWKTMFDIARRLNKFDRRQFKILKVEDIMAGSPKLTDLQLNLLKVQLVYLERFSKSSLSSDQKEASVALSCTLNMDNIKNTGFFPAKRIRREKNKGLQKYNEIVESLLLEILKTDNGRKDLIEHLPSVEVGYINSQRRRRMSVPTKWREILDVIKDL</sequence>
<protein>
    <submittedName>
        <fullName evidence="1">Uncharacterized protein</fullName>
    </submittedName>
</protein>
<evidence type="ECO:0000313" key="1">
    <source>
        <dbReference type="EMBL" id="KAF9947649.1"/>
    </source>
</evidence>
<reference evidence="1" key="1">
    <citation type="journal article" date="2020" name="Fungal Divers.">
        <title>Resolving the Mortierellaceae phylogeny through synthesis of multi-gene phylogenetics and phylogenomics.</title>
        <authorList>
            <person name="Vandepol N."/>
            <person name="Liber J."/>
            <person name="Desiro A."/>
            <person name="Na H."/>
            <person name="Kennedy M."/>
            <person name="Barry K."/>
            <person name="Grigoriev I.V."/>
            <person name="Miller A.N."/>
            <person name="O'Donnell K."/>
            <person name="Stajich J.E."/>
            <person name="Bonito G."/>
        </authorList>
    </citation>
    <scope>NUCLEOTIDE SEQUENCE</scope>
    <source>
        <strain evidence="1">MES-2147</strain>
    </source>
</reference>
<evidence type="ECO:0000313" key="2">
    <source>
        <dbReference type="Proteomes" id="UP000749646"/>
    </source>
</evidence>